<keyword evidence="1 4" id="KW-0812">Transmembrane</keyword>
<dbReference type="Pfam" id="PF07690">
    <property type="entry name" value="MFS_1"/>
    <property type="match status" value="1"/>
</dbReference>
<feature type="transmembrane region" description="Helical" evidence="4">
    <location>
        <begin position="272"/>
        <end position="290"/>
    </location>
</feature>
<keyword evidence="3 4" id="KW-0472">Membrane</keyword>
<dbReference type="AlphaFoldDB" id="A0A6P3BQP5"/>
<feature type="transmembrane region" description="Helical" evidence="4">
    <location>
        <begin position="247"/>
        <end position="266"/>
    </location>
</feature>
<feature type="transmembrane region" description="Helical" evidence="4">
    <location>
        <begin position="116"/>
        <end position="139"/>
    </location>
</feature>
<protein>
    <submittedName>
        <fullName evidence="5">MFS transporter</fullName>
    </submittedName>
</protein>
<dbReference type="GO" id="GO:0022857">
    <property type="term" value="F:transmembrane transporter activity"/>
    <property type="evidence" value="ECO:0007669"/>
    <property type="project" value="InterPro"/>
</dbReference>
<feature type="transmembrane region" description="Helical" evidence="4">
    <location>
        <begin position="25"/>
        <end position="44"/>
    </location>
</feature>
<evidence type="ECO:0000256" key="3">
    <source>
        <dbReference type="ARBA" id="ARBA00023136"/>
    </source>
</evidence>
<dbReference type="SUPFAM" id="SSF103473">
    <property type="entry name" value="MFS general substrate transporter"/>
    <property type="match status" value="1"/>
</dbReference>
<evidence type="ECO:0000256" key="2">
    <source>
        <dbReference type="ARBA" id="ARBA00022989"/>
    </source>
</evidence>
<dbReference type="CDD" id="cd06174">
    <property type="entry name" value="MFS"/>
    <property type="match status" value="1"/>
</dbReference>
<evidence type="ECO:0000256" key="4">
    <source>
        <dbReference type="SAM" id="Phobius"/>
    </source>
</evidence>
<feature type="transmembrane region" description="Helical" evidence="4">
    <location>
        <begin position="335"/>
        <end position="357"/>
    </location>
</feature>
<dbReference type="InterPro" id="IPR036259">
    <property type="entry name" value="MFS_trans_sf"/>
</dbReference>
<evidence type="ECO:0000313" key="6">
    <source>
        <dbReference type="Proteomes" id="UP000494109"/>
    </source>
</evidence>
<name>A0A6P3BQP5_9BURK</name>
<dbReference type="Gene3D" id="1.20.1250.20">
    <property type="entry name" value="MFS general substrate transporter like domains"/>
    <property type="match status" value="2"/>
</dbReference>
<keyword evidence="2 4" id="KW-1133">Transmembrane helix</keyword>
<feature type="transmembrane region" description="Helical" evidence="4">
    <location>
        <begin position="92"/>
        <end position="110"/>
    </location>
</feature>
<feature type="transmembrane region" description="Helical" evidence="4">
    <location>
        <begin position="64"/>
        <end position="85"/>
    </location>
</feature>
<feature type="transmembrane region" description="Helical" evidence="4">
    <location>
        <begin position="192"/>
        <end position="213"/>
    </location>
</feature>
<feature type="transmembrane region" description="Helical" evidence="4">
    <location>
        <begin position="369"/>
        <end position="388"/>
    </location>
</feature>
<dbReference type="EMBL" id="CABVQS010000043">
    <property type="protein sequence ID" value="VWD62557.1"/>
    <property type="molecule type" value="Genomic_DNA"/>
</dbReference>
<gene>
    <name evidence="5" type="ORF">BCO71033_06777</name>
</gene>
<reference evidence="5 6" key="1">
    <citation type="submission" date="2019-09" db="EMBL/GenBank/DDBJ databases">
        <authorList>
            <person name="Depoorter E."/>
        </authorList>
    </citation>
    <scope>NUCLEOTIDE SEQUENCE [LARGE SCALE GENOMIC DNA]</scope>
    <source>
        <strain evidence="5">R-71033</strain>
    </source>
</reference>
<evidence type="ECO:0000256" key="1">
    <source>
        <dbReference type="ARBA" id="ARBA00022692"/>
    </source>
</evidence>
<proteinExistence type="predicted"/>
<feature type="transmembrane region" description="Helical" evidence="4">
    <location>
        <begin position="311"/>
        <end position="329"/>
    </location>
</feature>
<organism evidence="5 6">
    <name type="scientific">Burkholderia contaminans</name>
    <dbReference type="NCBI Taxonomy" id="488447"/>
    <lineage>
        <taxon>Bacteria</taxon>
        <taxon>Pseudomonadati</taxon>
        <taxon>Pseudomonadota</taxon>
        <taxon>Betaproteobacteria</taxon>
        <taxon>Burkholderiales</taxon>
        <taxon>Burkholderiaceae</taxon>
        <taxon>Burkholderia</taxon>
        <taxon>Burkholderia cepacia complex</taxon>
    </lineage>
</organism>
<sequence>MTNHDAALRTAPPGDTATTASTGRYVQLALLVCAAGAIYPMLYLRQFYQDTMLGLFQITRTQLGYLYSALGTTFLVCYLPSGWLADRLPPRWLIGFSLVGTGALGFWYANASAPSYATLMAIFCGWRVTTGLTFWASVIKRVKTIARPSEQGRFFGFLDGGRGLIEALLATASLALFAWLVDTRGVSHGGAFRQVVVGYSTVCIALGALLLFVKDAGGAAAHDAVTAEKGHLGRDLLTLARNRRLRVFALIVFCGYHLSWATYSITPYLQQKGVGMSIVAAGFIASLKLWMRPIGGIGGGFVGDRIGTLNVLGGALFCAALAFVGLIVFPSLDQIALLVGVVIVIGLLTYAVRGLYWSVLERCDVSARITGLAIGIISLLGYSPDVFLPLLNGWLTTAYPGMCGYQLYFGYVACVSAVGGGACLLLKGMLKDERAR</sequence>
<feature type="transmembrane region" description="Helical" evidence="4">
    <location>
        <begin position="160"/>
        <end position="180"/>
    </location>
</feature>
<dbReference type="RefSeq" id="WP_089446943.1">
    <property type="nucleotide sequence ID" value="NZ_CABVQS010000043.1"/>
</dbReference>
<dbReference type="InterPro" id="IPR011701">
    <property type="entry name" value="MFS"/>
</dbReference>
<accession>A0A6P3BQP5</accession>
<feature type="transmembrane region" description="Helical" evidence="4">
    <location>
        <begin position="408"/>
        <end position="426"/>
    </location>
</feature>
<evidence type="ECO:0000313" key="5">
    <source>
        <dbReference type="EMBL" id="VWD62557.1"/>
    </source>
</evidence>
<dbReference type="Proteomes" id="UP000494109">
    <property type="component" value="Unassembled WGS sequence"/>
</dbReference>